<dbReference type="EMBL" id="NJGJ01000002">
    <property type="protein sequence ID" value="PGH23304.1"/>
    <property type="molecule type" value="Genomic_DNA"/>
</dbReference>
<dbReference type="GO" id="GO:0003677">
    <property type="term" value="F:DNA binding"/>
    <property type="evidence" value="ECO:0007669"/>
    <property type="project" value="InterPro"/>
</dbReference>
<proteinExistence type="predicted"/>
<feature type="coiled-coil region" evidence="1">
    <location>
        <begin position="251"/>
        <end position="489"/>
    </location>
</feature>
<dbReference type="CDD" id="cd17242">
    <property type="entry name" value="MobM_relaxase"/>
    <property type="match status" value="1"/>
</dbReference>
<evidence type="ECO:0000256" key="1">
    <source>
        <dbReference type="SAM" id="Coils"/>
    </source>
</evidence>
<evidence type="ECO:0000313" key="2">
    <source>
        <dbReference type="EMBL" id="PGH23304.1"/>
    </source>
</evidence>
<organism evidence="2 3">
    <name type="scientific">Fusobacterium animalis</name>
    <dbReference type="NCBI Taxonomy" id="76859"/>
    <lineage>
        <taxon>Bacteria</taxon>
        <taxon>Fusobacteriati</taxon>
        <taxon>Fusobacteriota</taxon>
        <taxon>Fusobacteriia</taxon>
        <taxon>Fusobacteriales</taxon>
        <taxon>Fusobacteriaceae</taxon>
        <taxon>Fusobacterium</taxon>
    </lineage>
</organism>
<sequence length="658" mass="78202">MANEISVSMHAGSGKNAIENLDKIKRCDLHNNRKYKNNRNEEIDLSKSKYNITLKGTKNITDDIKKFYKEEFGEAVHKYNEKQKDERRKIVDYLEKVNKERNNIAVEFILQIGDKQDWQDVSMEDKVKTKDIFEKAIGILEKRGIKTVNASLHLDETSPHLHLIAVPVVENQKRGLEKQVSQRQILTLKTLYEVRKEVEETFLQEYNKIYGTSKELKRGSEIEEHLTVENYKDTKKVLEVTKKYGDKKELKRQLEIDLSELDKDIKKVKNEIEAKKEEQSKMTKLELELDAVIKEKERIKSEKIKTKEKIEEEQKIVDKEIIELQKQLDSDEELSFMMYAELQEKNKDLKEKIENLKNEINSKEELEKQLKSNNNEVFRLKEDIEKSNEKILEYQTRINNINSELEAKKKEQEKSEKELKELNEEKIKNANEETQKVIENRRRIEADLEIKKKEEKEYQDKLDKTKEKIKELEKANNIENEKLQEMMKNKTPAFNIQSDYKDFLEEIIEKKVTKFGIFTSWNYGNFEDISLKYLDKDDKLVNLKNELPFNANRYVKGLEITESIDDRENIIEKNYIYNLKNEENYLELGNDSNKYFFINFKPASVFEILKTLNANNIEDILENKIKSAMGIEKEDEEIKIENTIKFTDYEIKDKEKDF</sequence>
<dbReference type="InterPro" id="IPR001668">
    <property type="entry name" value="Mob_Pre"/>
</dbReference>
<reference evidence="2 3" key="1">
    <citation type="submission" date="2017-06" db="EMBL/GenBank/DDBJ databases">
        <title>Draft genome sequence of Fusobacterium nucleatum subsp. animalis KCOM 1280 (=ChDC F318).</title>
        <authorList>
            <person name="Kook J.-K."/>
            <person name="Park S.-N."/>
            <person name="Lim Y.K."/>
            <person name="Roh H."/>
        </authorList>
    </citation>
    <scope>NUCLEOTIDE SEQUENCE [LARGE SCALE GENOMIC DNA]</scope>
    <source>
        <strain evidence="3">KCOM 1280 ( ChDC F318)</strain>
    </source>
</reference>
<dbReference type="RefSeq" id="WP_158412732.1">
    <property type="nucleotide sequence ID" value="NZ_CP077151.1"/>
</dbReference>
<keyword evidence="1" id="KW-0175">Coiled coil</keyword>
<dbReference type="Proteomes" id="UP000226179">
    <property type="component" value="Unassembled WGS sequence"/>
</dbReference>
<dbReference type="Pfam" id="PF01076">
    <property type="entry name" value="Mob_Pre"/>
    <property type="match status" value="1"/>
</dbReference>
<protein>
    <recommendedName>
        <fullName evidence="4">Plasmid recombination enzyme</fullName>
    </recommendedName>
</protein>
<gene>
    <name evidence="2" type="ORF">RN90_12985</name>
</gene>
<dbReference type="GO" id="GO:0006310">
    <property type="term" value="P:DNA recombination"/>
    <property type="evidence" value="ECO:0007669"/>
    <property type="project" value="InterPro"/>
</dbReference>
<dbReference type="Gene3D" id="3.30.930.30">
    <property type="match status" value="1"/>
</dbReference>
<evidence type="ECO:0008006" key="4">
    <source>
        <dbReference type="Google" id="ProtNLM"/>
    </source>
</evidence>
<evidence type="ECO:0000313" key="3">
    <source>
        <dbReference type="Proteomes" id="UP000226179"/>
    </source>
</evidence>
<name>A0A2B7YGT9_9FUSO</name>
<accession>A0A2B7YGT9</accession>
<dbReference type="AlphaFoldDB" id="A0A2B7YGT9"/>
<comment type="caution">
    <text evidence="2">The sequence shown here is derived from an EMBL/GenBank/DDBJ whole genome shotgun (WGS) entry which is preliminary data.</text>
</comment>